<evidence type="ECO:0000259" key="7">
    <source>
        <dbReference type="Pfam" id="PF01494"/>
    </source>
</evidence>
<keyword evidence="4" id="KW-0560">Oxidoreductase</keyword>
<evidence type="ECO:0000256" key="4">
    <source>
        <dbReference type="ARBA" id="ARBA00023002"/>
    </source>
</evidence>
<dbReference type="OrthoDB" id="16820at2759"/>
<dbReference type="InterPro" id="IPR002938">
    <property type="entry name" value="FAD-bd"/>
</dbReference>
<keyword evidence="9" id="KW-1185">Reference proteome</keyword>
<name>A0A6A6ZKQ6_9PLEO</name>
<sequence>MMSTPPKSVAIIGAGLSGLTLAISLHRQNISCQIYELRDPSITTSGALMLSPNALRILDNLGLYDRLKPQGYNFESIAYNNHEQVTTDTYLLGHEKLYGYKALRIYRQTLLTELRAEAQRLNISITYGVKFSHVVSEEHDGVSFAFTNNQRAFADVLVGADGIHSTVRKYVAPNVVPKYSGMVAITCAIPREALSLPTPDFHLPVAISGPNGAFVMAPQNAHGTEILAGTQRAYPEQDRAGWDALLADRTGLLELFRTGYEDWDAVSQSALDNVDLSTLAIWPYYVVPKLPSWTSTTGRVLILGDAAHAIPPTAGQGASQGFEDAFTLSHLLPHITPKFLLSRALNDWTAMRQSRIDRVVALTLQLNNARLPAAEREKMAARGEVWMSGEQGELEWLYGADGEADVRGLVGGKEAGKKEKITCPVDWVMSKFSGVAERSGGTSLRVLG</sequence>
<keyword evidence="5 8" id="KW-0503">Monooxygenase</keyword>
<feature type="signal peptide" evidence="6">
    <location>
        <begin position="1"/>
        <end position="22"/>
    </location>
</feature>
<keyword evidence="2" id="KW-0285">Flavoprotein</keyword>
<dbReference type="Proteomes" id="UP000799424">
    <property type="component" value="Unassembled WGS sequence"/>
</dbReference>
<keyword evidence="6" id="KW-0732">Signal</keyword>
<feature type="domain" description="FAD-binding" evidence="7">
    <location>
        <begin position="8"/>
        <end position="172"/>
    </location>
</feature>
<dbReference type="SUPFAM" id="SSF51905">
    <property type="entry name" value="FAD/NAD(P)-binding domain"/>
    <property type="match status" value="1"/>
</dbReference>
<evidence type="ECO:0000313" key="9">
    <source>
        <dbReference type="Proteomes" id="UP000799424"/>
    </source>
</evidence>
<dbReference type="PANTHER" id="PTHR13789:SF316">
    <property type="entry name" value="FAD-BINDING DOMAIN-CONTAINING PROTEIN"/>
    <property type="match status" value="1"/>
</dbReference>
<feature type="domain" description="FAD-binding" evidence="7">
    <location>
        <begin position="297"/>
        <end position="333"/>
    </location>
</feature>
<organism evidence="8 9">
    <name type="scientific">Ophiobolus disseminans</name>
    <dbReference type="NCBI Taxonomy" id="1469910"/>
    <lineage>
        <taxon>Eukaryota</taxon>
        <taxon>Fungi</taxon>
        <taxon>Dikarya</taxon>
        <taxon>Ascomycota</taxon>
        <taxon>Pezizomycotina</taxon>
        <taxon>Dothideomycetes</taxon>
        <taxon>Pleosporomycetidae</taxon>
        <taxon>Pleosporales</taxon>
        <taxon>Pleosporineae</taxon>
        <taxon>Phaeosphaeriaceae</taxon>
        <taxon>Ophiobolus</taxon>
    </lineage>
</organism>
<dbReference type="GO" id="GO:0071949">
    <property type="term" value="F:FAD binding"/>
    <property type="evidence" value="ECO:0007669"/>
    <property type="project" value="InterPro"/>
</dbReference>
<evidence type="ECO:0000256" key="6">
    <source>
        <dbReference type="SAM" id="SignalP"/>
    </source>
</evidence>
<dbReference type="InterPro" id="IPR050493">
    <property type="entry name" value="FAD-dep_Monooxygenase_BioMet"/>
</dbReference>
<reference evidence="8" key="1">
    <citation type="journal article" date="2020" name="Stud. Mycol.">
        <title>101 Dothideomycetes genomes: a test case for predicting lifestyles and emergence of pathogens.</title>
        <authorList>
            <person name="Haridas S."/>
            <person name="Albert R."/>
            <person name="Binder M."/>
            <person name="Bloem J."/>
            <person name="Labutti K."/>
            <person name="Salamov A."/>
            <person name="Andreopoulos B."/>
            <person name="Baker S."/>
            <person name="Barry K."/>
            <person name="Bills G."/>
            <person name="Bluhm B."/>
            <person name="Cannon C."/>
            <person name="Castanera R."/>
            <person name="Culley D."/>
            <person name="Daum C."/>
            <person name="Ezra D."/>
            <person name="Gonzalez J."/>
            <person name="Henrissat B."/>
            <person name="Kuo A."/>
            <person name="Liang C."/>
            <person name="Lipzen A."/>
            <person name="Lutzoni F."/>
            <person name="Magnuson J."/>
            <person name="Mondo S."/>
            <person name="Nolan M."/>
            <person name="Ohm R."/>
            <person name="Pangilinan J."/>
            <person name="Park H.-J."/>
            <person name="Ramirez L."/>
            <person name="Alfaro M."/>
            <person name="Sun H."/>
            <person name="Tritt A."/>
            <person name="Yoshinaga Y."/>
            <person name="Zwiers L.-H."/>
            <person name="Turgeon B."/>
            <person name="Goodwin S."/>
            <person name="Spatafora J."/>
            <person name="Crous P."/>
            <person name="Grigoriev I."/>
        </authorList>
    </citation>
    <scope>NUCLEOTIDE SEQUENCE</scope>
    <source>
        <strain evidence="8">CBS 113818</strain>
    </source>
</reference>
<gene>
    <name evidence="8" type="ORF">CC86DRAFT_99011</name>
</gene>
<accession>A0A6A6ZKQ6</accession>
<evidence type="ECO:0000256" key="2">
    <source>
        <dbReference type="ARBA" id="ARBA00022630"/>
    </source>
</evidence>
<keyword evidence="3" id="KW-0274">FAD</keyword>
<dbReference type="PRINTS" id="PR00420">
    <property type="entry name" value="RNGMNOXGNASE"/>
</dbReference>
<dbReference type="InterPro" id="IPR036188">
    <property type="entry name" value="FAD/NAD-bd_sf"/>
</dbReference>
<evidence type="ECO:0000313" key="8">
    <source>
        <dbReference type="EMBL" id="KAF2821650.1"/>
    </source>
</evidence>
<evidence type="ECO:0000256" key="5">
    <source>
        <dbReference type="ARBA" id="ARBA00023033"/>
    </source>
</evidence>
<dbReference type="Gene3D" id="3.50.50.60">
    <property type="entry name" value="FAD/NAD(P)-binding domain"/>
    <property type="match status" value="1"/>
</dbReference>
<dbReference type="EMBL" id="MU006236">
    <property type="protein sequence ID" value="KAF2821650.1"/>
    <property type="molecule type" value="Genomic_DNA"/>
</dbReference>
<dbReference type="AlphaFoldDB" id="A0A6A6ZKQ6"/>
<feature type="chain" id="PRO_5025388127" evidence="6">
    <location>
        <begin position="23"/>
        <end position="448"/>
    </location>
</feature>
<comment type="similarity">
    <text evidence="1">Belongs to the paxM FAD-dependent monooxygenase family.</text>
</comment>
<protein>
    <submittedName>
        <fullName evidence="8">Kynurenine 3-monooxygenase</fullName>
    </submittedName>
</protein>
<dbReference type="GO" id="GO:0004497">
    <property type="term" value="F:monooxygenase activity"/>
    <property type="evidence" value="ECO:0007669"/>
    <property type="project" value="UniProtKB-KW"/>
</dbReference>
<proteinExistence type="inferred from homology"/>
<dbReference type="Pfam" id="PF01494">
    <property type="entry name" value="FAD_binding_3"/>
    <property type="match status" value="2"/>
</dbReference>
<evidence type="ECO:0000256" key="3">
    <source>
        <dbReference type="ARBA" id="ARBA00022827"/>
    </source>
</evidence>
<dbReference type="PANTHER" id="PTHR13789">
    <property type="entry name" value="MONOOXYGENASE"/>
    <property type="match status" value="1"/>
</dbReference>
<evidence type="ECO:0000256" key="1">
    <source>
        <dbReference type="ARBA" id="ARBA00007992"/>
    </source>
</evidence>